<feature type="compositionally biased region" description="Low complexity" evidence="4">
    <location>
        <begin position="486"/>
        <end position="535"/>
    </location>
</feature>
<keyword evidence="1" id="KW-0805">Transcription regulation</keyword>
<feature type="region of interest" description="Disordered" evidence="4">
    <location>
        <begin position="473"/>
        <end position="584"/>
    </location>
</feature>
<dbReference type="EMBL" id="CP002299">
    <property type="protein sequence ID" value="ADP85069.1"/>
    <property type="molecule type" value="Genomic_DNA"/>
</dbReference>
<dbReference type="PANTHER" id="PTHR43133">
    <property type="entry name" value="RNA POLYMERASE ECF-TYPE SIGMA FACTO"/>
    <property type="match status" value="1"/>
</dbReference>
<feature type="compositionally biased region" description="Pro residues" evidence="4">
    <location>
        <begin position="536"/>
        <end position="550"/>
    </location>
</feature>
<dbReference type="HOGENOM" id="CLU_519487_0_0_11"/>
<feature type="compositionally biased region" description="Low complexity" evidence="4">
    <location>
        <begin position="551"/>
        <end position="563"/>
    </location>
</feature>
<feature type="region of interest" description="Disordered" evidence="4">
    <location>
        <begin position="188"/>
        <end position="232"/>
    </location>
</feature>
<gene>
    <name evidence="5" type="ordered locus">FraEuI1c_7104</name>
</gene>
<proteinExistence type="predicted"/>
<evidence type="ECO:0000256" key="4">
    <source>
        <dbReference type="SAM" id="MobiDB-lite"/>
    </source>
</evidence>
<name>E3IYJ8_PSEI1</name>
<accession>E3IYJ8</accession>
<keyword evidence="2" id="KW-0731">Sigma factor</keyword>
<evidence type="ECO:0000313" key="5">
    <source>
        <dbReference type="EMBL" id="ADP85069.1"/>
    </source>
</evidence>
<keyword evidence="6" id="KW-1185">Reference proteome</keyword>
<dbReference type="PANTHER" id="PTHR43133:SF62">
    <property type="entry name" value="RNA POLYMERASE SIGMA FACTOR SIGZ"/>
    <property type="match status" value="1"/>
</dbReference>
<dbReference type="SUPFAM" id="SSF88946">
    <property type="entry name" value="Sigma2 domain of RNA polymerase sigma factors"/>
    <property type="match status" value="1"/>
</dbReference>
<reference evidence="5 6" key="1">
    <citation type="submission" date="2010-10" db="EMBL/GenBank/DDBJ databases">
        <title>Complete sequence of Frankia sp. EuI1c.</title>
        <authorList>
            <consortium name="US DOE Joint Genome Institute"/>
            <person name="Lucas S."/>
            <person name="Copeland A."/>
            <person name="Lapidus A."/>
            <person name="Cheng J.-F."/>
            <person name="Bruce D."/>
            <person name="Goodwin L."/>
            <person name="Pitluck S."/>
            <person name="Chertkov O."/>
            <person name="Detter J.C."/>
            <person name="Han C."/>
            <person name="Tapia R."/>
            <person name="Land M."/>
            <person name="Hauser L."/>
            <person name="Jeffries C."/>
            <person name="Kyrpides N."/>
            <person name="Ivanova N."/>
            <person name="Mikhailova N."/>
            <person name="Beauchemin N."/>
            <person name="Sen A."/>
            <person name="Sur S.A."/>
            <person name="Gtari M."/>
            <person name="Wall L."/>
            <person name="Tisa L."/>
            <person name="Woyke T."/>
        </authorList>
    </citation>
    <scope>NUCLEOTIDE SEQUENCE [LARGE SCALE GENOMIC DNA]</scope>
    <source>
        <strain evidence="6">DSM 45817 / CECT 9037 / EuI1c</strain>
    </source>
</reference>
<dbReference type="GO" id="GO:0006352">
    <property type="term" value="P:DNA-templated transcription initiation"/>
    <property type="evidence" value="ECO:0007669"/>
    <property type="project" value="InterPro"/>
</dbReference>
<dbReference type="InterPro" id="IPR013325">
    <property type="entry name" value="RNA_pol_sigma_r2"/>
</dbReference>
<evidence type="ECO:0000313" key="6">
    <source>
        <dbReference type="Proteomes" id="UP000002484"/>
    </source>
</evidence>
<evidence type="ECO:0000256" key="2">
    <source>
        <dbReference type="ARBA" id="ARBA00023082"/>
    </source>
</evidence>
<dbReference type="KEGG" id="fri:FraEuI1c_7104"/>
<dbReference type="InParanoid" id="E3IYJ8"/>
<organism evidence="5 6">
    <name type="scientific">Pseudofrankia inefficax (strain DSM 45817 / CECT 9037 / DDB 130130 / EuI1c)</name>
    <name type="common">Frankia inefficax</name>
    <dbReference type="NCBI Taxonomy" id="298654"/>
    <lineage>
        <taxon>Bacteria</taxon>
        <taxon>Bacillati</taxon>
        <taxon>Actinomycetota</taxon>
        <taxon>Actinomycetes</taxon>
        <taxon>Frankiales</taxon>
        <taxon>Frankiaceae</taxon>
        <taxon>Pseudofrankia</taxon>
    </lineage>
</organism>
<evidence type="ECO:0000256" key="3">
    <source>
        <dbReference type="ARBA" id="ARBA00023163"/>
    </source>
</evidence>
<dbReference type="InterPro" id="IPR039425">
    <property type="entry name" value="RNA_pol_sigma-70-like"/>
</dbReference>
<dbReference type="STRING" id="298654.FraEuI1c_7104"/>
<protein>
    <submittedName>
        <fullName evidence="5">Putative RNA polymerase sigma factor</fullName>
    </submittedName>
</protein>
<dbReference type="AlphaFoldDB" id="E3IYJ8"/>
<dbReference type="Gene3D" id="1.10.1740.10">
    <property type="match status" value="1"/>
</dbReference>
<dbReference type="Proteomes" id="UP000002484">
    <property type="component" value="Chromosome"/>
</dbReference>
<dbReference type="GO" id="GO:0016987">
    <property type="term" value="F:sigma factor activity"/>
    <property type="evidence" value="ECO:0007669"/>
    <property type="project" value="UniProtKB-KW"/>
</dbReference>
<evidence type="ECO:0000256" key="1">
    <source>
        <dbReference type="ARBA" id="ARBA00023015"/>
    </source>
</evidence>
<sequence length="584" mass="58304">MGGDADLVARVRRGDRQAFDDLYDRYADDVFSMCLVVLGDPTVARAAAGTAFALVARTRMNPLSEPSRLRSWLLELARGSALAWSGSPQARSVPVPHGVSAEEMIEGAVVPAPASLHAGLARTFDRAASTAAHERAATEHLAARNLPRPRTTEAAAALTGAAALAAQGGGDVPATGAGLRDAASEPELVGAAAGSADVEDATVGAASHEAAAQHEASEAPTHAVKAGQADSAQGHELETLAEVTLDAAANVARAAKTAGRFSRKSAGHGTKAARPAAGDLAAHATADHGTVAGGASLGGHAGGADQPVALVKRSLGVAAESADDLDVDPPTLDTELPANVLPFAPANPFYSDDQFYADGQGAPLVPIDDLEIRHGRGLSSDWRTRPAIAIAASLVVAVAGITAALNWPTPSANLSAENFPDAAIVAPSLVVSSAATNGGPTTPPGFTPPAAPPAPVVIITHSQPRPVVDHHLIVATTPPPPSDAGAPTQPSVTPSPTATVVSPPATTHGPTSTASPTATPTRPSHTPSPTGGAPTSPVPTQPAQTTPPPAGGTTQPMTSASPPLHLPHPPAVLGTIDSGSTANM</sequence>
<keyword evidence="3" id="KW-0804">Transcription</keyword>